<evidence type="ECO:0000313" key="9">
    <source>
        <dbReference type="EMBL" id="OYQ19484.1"/>
    </source>
</evidence>
<protein>
    <submittedName>
        <fullName evidence="9">Protein TolR</fullName>
    </submittedName>
</protein>
<comment type="subcellular location">
    <subcellularLocation>
        <location evidence="1">Cell membrane</location>
        <topology evidence="1">Single-pass membrane protein</topology>
    </subcellularLocation>
    <subcellularLocation>
        <location evidence="7">Cell membrane</location>
        <topology evidence="7">Single-pass type II membrane protein</topology>
    </subcellularLocation>
</comment>
<reference evidence="9 10" key="1">
    <citation type="submission" date="2017-07" db="EMBL/GenBank/DDBJ databases">
        <title>Elstera cyanobacteriorum sp. nov., a novel bacterium isolated from cyanobacterial aggregates in a eutrophic lake.</title>
        <authorList>
            <person name="Cai H."/>
        </authorList>
    </citation>
    <scope>NUCLEOTIDE SEQUENCE [LARGE SCALE GENOMIC DNA]</scope>
    <source>
        <strain evidence="9 10">TH019</strain>
    </source>
</reference>
<comment type="similarity">
    <text evidence="2 7">Belongs to the ExbD/TolR family.</text>
</comment>
<name>A0A255XSY0_9PROT</name>
<dbReference type="AlphaFoldDB" id="A0A255XSY0"/>
<evidence type="ECO:0000256" key="1">
    <source>
        <dbReference type="ARBA" id="ARBA00004162"/>
    </source>
</evidence>
<dbReference type="EMBL" id="NOXS01000031">
    <property type="protein sequence ID" value="OYQ19484.1"/>
    <property type="molecule type" value="Genomic_DNA"/>
</dbReference>
<evidence type="ECO:0000313" key="10">
    <source>
        <dbReference type="Proteomes" id="UP000216361"/>
    </source>
</evidence>
<dbReference type="RefSeq" id="WP_094408589.1">
    <property type="nucleotide sequence ID" value="NZ_BMJZ01000004.1"/>
</dbReference>
<evidence type="ECO:0000256" key="8">
    <source>
        <dbReference type="SAM" id="Phobius"/>
    </source>
</evidence>
<keyword evidence="5 8" id="KW-1133">Transmembrane helix</keyword>
<dbReference type="GO" id="GO:0015031">
    <property type="term" value="P:protein transport"/>
    <property type="evidence" value="ECO:0007669"/>
    <property type="project" value="UniProtKB-KW"/>
</dbReference>
<keyword evidence="7" id="KW-0813">Transport</keyword>
<proteinExistence type="inferred from homology"/>
<keyword evidence="7" id="KW-0653">Protein transport</keyword>
<evidence type="ECO:0000256" key="2">
    <source>
        <dbReference type="ARBA" id="ARBA00005811"/>
    </source>
</evidence>
<evidence type="ECO:0000256" key="3">
    <source>
        <dbReference type="ARBA" id="ARBA00022475"/>
    </source>
</evidence>
<dbReference type="OrthoDB" id="9798629at2"/>
<keyword evidence="3" id="KW-1003">Cell membrane</keyword>
<evidence type="ECO:0000256" key="7">
    <source>
        <dbReference type="RuleBase" id="RU003879"/>
    </source>
</evidence>
<dbReference type="PANTHER" id="PTHR30558:SF7">
    <property type="entry name" value="TOL-PAL SYSTEM PROTEIN TOLR"/>
    <property type="match status" value="1"/>
</dbReference>
<dbReference type="Proteomes" id="UP000216361">
    <property type="component" value="Unassembled WGS sequence"/>
</dbReference>
<dbReference type="Pfam" id="PF02472">
    <property type="entry name" value="ExbD"/>
    <property type="match status" value="1"/>
</dbReference>
<keyword evidence="4 7" id="KW-0812">Transmembrane</keyword>
<dbReference type="GO" id="GO:0005886">
    <property type="term" value="C:plasma membrane"/>
    <property type="evidence" value="ECO:0007669"/>
    <property type="project" value="UniProtKB-SubCell"/>
</dbReference>
<evidence type="ECO:0000256" key="6">
    <source>
        <dbReference type="ARBA" id="ARBA00023136"/>
    </source>
</evidence>
<comment type="caution">
    <text evidence="9">The sequence shown here is derived from an EMBL/GenBank/DDBJ whole genome shotgun (WGS) entry which is preliminary data.</text>
</comment>
<evidence type="ECO:0000256" key="4">
    <source>
        <dbReference type="ARBA" id="ARBA00022692"/>
    </source>
</evidence>
<evidence type="ECO:0000256" key="5">
    <source>
        <dbReference type="ARBA" id="ARBA00022989"/>
    </source>
</evidence>
<dbReference type="PANTHER" id="PTHR30558">
    <property type="entry name" value="EXBD MEMBRANE COMPONENT OF PMF-DRIVEN MACROMOLECULE IMPORT SYSTEM"/>
    <property type="match status" value="1"/>
</dbReference>
<sequence length="144" mass="14883">MAGGLLPSGGGEDADGLPPVADINITPLVDVMLVLLIIFMVAAPMLVAGVPVELPSSQAAQITPPAPPITVSVDAQGQVFLDHEPLPKELLSARLKALAAADKTRPVYVRGDKNLSYGVIADLMGQVGASGFNRVALLTEQPRP</sequence>
<dbReference type="Gene3D" id="3.30.420.270">
    <property type="match status" value="1"/>
</dbReference>
<keyword evidence="10" id="KW-1185">Reference proteome</keyword>
<gene>
    <name evidence="9" type="ORF">CHR90_08680</name>
</gene>
<accession>A0A255XSY0</accession>
<dbReference type="InterPro" id="IPR003400">
    <property type="entry name" value="ExbD"/>
</dbReference>
<dbReference type="GO" id="GO:0022857">
    <property type="term" value="F:transmembrane transporter activity"/>
    <property type="evidence" value="ECO:0007669"/>
    <property type="project" value="InterPro"/>
</dbReference>
<organism evidence="9 10">
    <name type="scientific">Elstera cyanobacteriorum</name>
    <dbReference type="NCBI Taxonomy" id="2022747"/>
    <lineage>
        <taxon>Bacteria</taxon>
        <taxon>Pseudomonadati</taxon>
        <taxon>Pseudomonadota</taxon>
        <taxon>Alphaproteobacteria</taxon>
        <taxon>Rhodospirillales</taxon>
        <taxon>Rhodospirillaceae</taxon>
        <taxon>Elstera</taxon>
    </lineage>
</organism>
<feature type="transmembrane region" description="Helical" evidence="8">
    <location>
        <begin position="31"/>
        <end position="52"/>
    </location>
</feature>
<keyword evidence="6 8" id="KW-0472">Membrane</keyword>